<comment type="subcellular location">
    <subcellularLocation>
        <location evidence="1">Cell outer membrane</location>
    </subcellularLocation>
</comment>
<keyword evidence="10" id="KW-1185">Reference proteome</keyword>
<feature type="signal peptide" evidence="6">
    <location>
        <begin position="1"/>
        <end position="20"/>
    </location>
</feature>
<evidence type="ECO:0000256" key="2">
    <source>
        <dbReference type="ARBA" id="ARBA00006275"/>
    </source>
</evidence>
<feature type="domain" description="SusD-like N-terminal" evidence="8">
    <location>
        <begin position="21"/>
        <end position="222"/>
    </location>
</feature>
<dbReference type="InterPro" id="IPR012944">
    <property type="entry name" value="SusD_RagB_dom"/>
</dbReference>
<comment type="similarity">
    <text evidence="2">Belongs to the SusD family.</text>
</comment>
<dbReference type="InterPro" id="IPR011990">
    <property type="entry name" value="TPR-like_helical_dom_sf"/>
</dbReference>
<organism evidence="9 10">
    <name type="scientific">Phocaeicola faecium</name>
    <dbReference type="NCBI Taxonomy" id="2762213"/>
    <lineage>
        <taxon>Bacteria</taxon>
        <taxon>Pseudomonadati</taxon>
        <taxon>Bacteroidota</taxon>
        <taxon>Bacteroidia</taxon>
        <taxon>Bacteroidales</taxon>
        <taxon>Bacteroidaceae</taxon>
        <taxon>Phocaeicola</taxon>
    </lineage>
</organism>
<gene>
    <name evidence="9" type="ORF">H9626_12420</name>
</gene>
<feature type="domain" description="RagB/SusD" evidence="7">
    <location>
        <begin position="346"/>
        <end position="646"/>
    </location>
</feature>
<name>A0ABR8VF10_9BACT</name>
<evidence type="ECO:0000256" key="5">
    <source>
        <dbReference type="ARBA" id="ARBA00023237"/>
    </source>
</evidence>
<evidence type="ECO:0000259" key="8">
    <source>
        <dbReference type="Pfam" id="PF14322"/>
    </source>
</evidence>
<dbReference type="EMBL" id="JACSPQ010000019">
    <property type="protein sequence ID" value="MBD8003006.1"/>
    <property type="molecule type" value="Genomic_DNA"/>
</dbReference>
<proteinExistence type="inferred from homology"/>
<protein>
    <submittedName>
        <fullName evidence="9">RagB/SusD family nutrient uptake outer membrane protein</fullName>
    </submittedName>
</protein>
<dbReference type="Pfam" id="PF07980">
    <property type="entry name" value="SusD_RagB"/>
    <property type="match status" value="1"/>
</dbReference>
<dbReference type="PROSITE" id="PS51257">
    <property type="entry name" value="PROKAR_LIPOPROTEIN"/>
    <property type="match status" value="1"/>
</dbReference>
<keyword evidence="4" id="KW-0472">Membrane</keyword>
<dbReference type="RefSeq" id="WP_191710683.1">
    <property type="nucleotide sequence ID" value="NZ_JACSPQ010000019.1"/>
</dbReference>
<evidence type="ECO:0000256" key="1">
    <source>
        <dbReference type="ARBA" id="ARBA00004442"/>
    </source>
</evidence>
<sequence>MKLKYIFLFSATLLMGASCSDFLDKAPISDNVDGNFFTAENQLEPYCNNMYGLLPDHGTGTGTFGYFTTDNNSDNMTTVNQVDNFLPQRVQVPSSGSYGGFANIRNCNLFLERTEENIKNGTLTSSDNVMHYIGEMYFFRAYAYFNLLKAYGDLPILTEVLNDGDYAANVEANKRKPRNEVARFILSDLDNAIERLYPKTEGFTAHRLNRECALLFKSRVALYEATWEKYHAGTARVPGGPGWPGDAASFHTDMNKEIEFFLDEAIKSAKEVGLASSLVQDYASLYNQTDLSGERNEVLLWRMYSEDAKVQNQVVGATHGYGAIDVTTGTGDDARIDTYIFVHGDNTGFTRSLVDSYLMDNGLPIYAAGNYYQGDKSLESTMKNRDPRLVSSVAKPGDKLITSNGKDIMYQYPGLIAASGIRVTSTGYIPRKGWMDNDVTYNSAYPLALPIFRAAEAYLNYIEAYYLRYNTLEDETLNKFWTELRTRAGVDADYKKTIEATDLTKEIDLARYSGTELVDKTLYNIRRERRSEFIAEGMRKDDLYRWRALDMMQNYWMEGMNYWEEFHTKFEDACTACKLDYTAPNEASVSKYLRPQGKNELVKKYNGYCFEQANYLSPLSYDVFRMSTPEEGGDVSTSVVYQNPGWPVKAGSFANQ</sequence>
<evidence type="ECO:0000256" key="4">
    <source>
        <dbReference type="ARBA" id="ARBA00023136"/>
    </source>
</evidence>
<dbReference type="Gene3D" id="1.25.40.390">
    <property type="match status" value="1"/>
</dbReference>
<comment type="caution">
    <text evidence="9">The sequence shown here is derived from an EMBL/GenBank/DDBJ whole genome shotgun (WGS) entry which is preliminary data.</text>
</comment>
<dbReference type="SUPFAM" id="SSF48452">
    <property type="entry name" value="TPR-like"/>
    <property type="match status" value="1"/>
</dbReference>
<dbReference type="Proteomes" id="UP000616346">
    <property type="component" value="Unassembled WGS sequence"/>
</dbReference>
<keyword evidence="3 6" id="KW-0732">Signal</keyword>
<evidence type="ECO:0000313" key="10">
    <source>
        <dbReference type="Proteomes" id="UP000616346"/>
    </source>
</evidence>
<evidence type="ECO:0000256" key="6">
    <source>
        <dbReference type="SAM" id="SignalP"/>
    </source>
</evidence>
<evidence type="ECO:0000256" key="3">
    <source>
        <dbReference type="ARBA" id="ARBA00022729"/>
    </source>
</evidence>
<evidence type="ECO:0000259" key="7">
    <source>
        <dbReference type="Pfam" id="PF07980"/>
    </source>
</evidence>
<dbReference type="Pfam" id="PF14322">
    <property type="entry name" value="SusD-like_3"/>
    <property type="match status" value="1"/>
</dbReference>
<reference evidence="9 10" key="1">
    <citation type="submission" date="2020-08" db="EMBL/GenBank/DDBJ databases">
        <title>A Genomic Blueprint of the Chicken Gut Microbiome.</title>
        <authorList>
            <person name="Gilroy R."/>
            <person name="Ravi A."/>
            <person name="Getino M."/>
            <person name="Pursley I."/>
            <person name="Horton D.L."/>
            <person name="Alikhan N.-F."/>
            <person name="Baker D."/>
            <person name="Gharbi K."/>
            <person name="Hall N."/>
            <person name="Watson M."/>
            <person name="Adriaenssens E.M."/>
            <person name="Foster-Nyarko E."/>
            <person name="Jarju S."/>
            <person name="Secka A."/>
            <person name="Antonio M."/>
            <person name="Oren A."/>
            <person name="Chaudhuri R."/>
            <person name="La Ragione R.M."/>
            <person name="Hildebrand F."/>
            <person name="Pallen M.J."/>
        </authorList>
    </citation>
    <scope>NUCLEOTIDE SEQUENCE [LARGE SCALE GENOMIC DNA]</scope>
    <source>
        <strain evidence="9 10">Sa1YUN3</strain>
    </source>
</reference>
<accession>A0ABR8VF10</accession>
<dbReference type="InterPro" id="IPR033985">
    <property type="entry name" value="SusD-like_N"/>
</dbReference>
<keyword evidence="5" id="KW-0998">Cell outer membrane</keyword>
<evidence type="ECO:0000313" key="9">
    <source>
        <dbReference type="EMBL" id="MBD8003006.1"/>
    </source>
</evidence>
<feature type="chain" id="PRO_5045361501" evidence="6">
    <location>
        <begin position="21"/>
        <end position="656"/>
    </location>
</feature>